<dbReference type="Gene3D" id="2.40.10.10">
    <property type="entry name" value="Trypsin-like serine proteases"/>
    <property type="match status" value="1"/>
</dbReference>
<dbReference type="Proteomes" id="UP001314205">
    <property type="component" value="Unassembled WGS sequence"/>
</dbReference>
<evidence type="ECO:0000259" key="5">
    <source>
        <dbReference type="PROSITE" id="PS50240"/>
    </source>
</evidence>
<feature type="chain" id="PRO_5043382104" description="Peptidase S1 domain-containing protein" evidence="4">
    <location>
        <begin position="21"/>
        <end position="446"/>
    </location>
</feature>
<dbReference type="InterPro" id="IPR051487">
    <property type="entry name" value="Ser/Thr_Proteases_Immune/Dev"/>
</dbReference>
<keyword evidence="1" id="KW-1015">Disulfide bond</keyword>
<comment type="similarity">
    <text evidence="2">Belongs to the peptidase S1 family. CLIP subfamily.</text>
</comment>
<evidence type="ECO:0000256" key="4">
    <source>
        <dbReference type="SAM" id="SignalP"/>
    </source>
</evidence>
<evidence type="ECO:0000313" key="7">
    <source>
        <dbReference type="Proteomes" id="UP001314205"/>
    </source>
</evidence>
<feature type="compositionally biased region" description="Basic and acidic residues" evidence="3">
    <location>
        <begin position="60"/>
        <end position="71"/>
    </location>
</feature>
<dbReference type="SMART" id="SM00020">
    <property type="entry name" value="Tryp_SPc"/>
    <property type="match status" value="1"/>
</dbReference>
<dbReference type="InterPro" id="IPR043504">
    <property type="entry name" value="Peptidase_S1_PA_chymotrypsin"/>
</dbReference>
<dbReference type="PROSITE" id="PS50240">
    <property type="entry name" value="TRYPSIN_DOM"/>
    <property type="match status" value="1"/>
</dbReference>
<feature type="region of interest" description="Disordered" evidence="3">
    <location>
        <begin position="36"/>
        <end position="71"/>
    </location>
</feature>
<proteinExistence type="inferred from homology"/>
<evidence type="ECO:0000313" key="6">
    <source>
        <dbReference type="EMBL" id="CAK1587597.1"/>
    </source>
</evidence>
<dbReference type="InterPro" id="IPR001314">
    <property type="entry name" value="Peptidase_S1A"/>
</dbReference>
<comment type="caution">
    <text evidence="6">The sequence shown here is derived from an EMBL/GenBank/DDBJ whole genome shotgun (WGS) entry which is preliminary data.</text>
</comment>
<dbReference type="Pfam" id="PF18322">
    <property type="entry name" value="CLIP_1"/>
    <property type="match status" value="1"/>
</dbReference>
<organism evidence="6 7">
    <name type="scientific">Parnassius mnemosyne</name>
    <name type="common">clouded apollo</name>
    <dbReference type="NCBI Taxonomy" id="213953"/>
    <lineage>
        <taxon>Eukaryota</taxon>
        <taxon>Metazoa</taxon>
        <taxon>Ecdysozoa</taxon>
        <taxon>Arthropoda</taxon>
        <taxon>Hexapoda</taxon>
        <taxon>Insecta</taxon>
        <taxon>Pterygota</taxon>
        <taxon>Neoptera</taxon>
        <taxon>Endopterygota</taxon>
        <taxon>Lepidoptera</taxon>
        <taxon>Glossata</taxon>
        <taxon>Ditrysia</taxon>
        <taxon>Papilionoidea</taxon>
        <taxon>Papilionidae</taxon>
        <taxon>Parnassiinae</taxon>
        <taxon>Parnassini</taxon>
        <taxon>Parnassius</taxon>
        <taxon>Driopa</taxon>
    </lineage>
</organism>
<feature type="signal peptide" evidence="4">
    <location>
        <begin position="1"/>
        <end position="20"/>
    </location>
</feature>
<dbReference type="Pfam" id="PF00089">
    <property type="entry name" value="Trypsin"/>
    <property type="match status" value="1"/>
</dbReference>
<dbReference type="SUPFAM" id="SSF50494">
    <property type="entry name" value="Trypsin-like serine proteases"/>
    <property type="match status" value="1"/>
</dbReference>
<dbReference type="InterPro" id="IPR041515">
    <property type="entry name" value="PPAF-2-like_Clip"/>
</dbReference>
<dbReference type="EMBL" id="CAVLGL010000082">
    <property type="protein sequence ID" value="CAK1587597.1"/>
    <property type="molecule type" value="Genomic_DNA"/>
</dbReference>
<gene>
    <name evidence="6" type="ORF">PARMNEM_LOCUS8364</name>
</gene>
<sequence>MRHTILVTAVLSTLMVLTACQSDDETAAMVQALNSNEPQENTTNDEEDLNLDPVLDETDTGPKSEIARSKETSTECIDKEGQRGVCVNYYLCDQESRTIIEDGRTIIDVRSREDCQEFLEVCCQRNQVLQKSAKPELSPLPNELGHDVVRSDEKPKASECGWSNPGVNVFFTPRSGDGGVTDGKKVYADFGDFPWMVAVLKKKQAEEKWEKSNYIGGGSLIHPSVVMTTAHKIAGKKPEDLKIRAGEWDTKSLDEEYEHQEKTVAKIVIHRDYFRPSLYNDIALLFLEEPVDLTDAPHIGIGCLGKQMPPADTSCFSMGWGADNFNNKSVFAPILKKVKLPLVEHSQCEEMLQKTRLGRHFRLHTSLTCAGGQAGIDTCKGDGGSPLVCPIGVGGSRFAIFGMVAYGIGKCGGTDIPGVYVNVPELYDWVEQQLYAQGYDVHPYVY</sequence>
<feature type="domain" description="Peptidase S1" evidence="5">
    <location>
        <begin position="180"/>
        <end position="435"/>
    </location>
</feature>
<dbReference type="PRINTS" id="PR00722">
    <property type="entry name" value="CHYMOTRYPSIN"/>
</dbReference>
<evidence type="ECO:0000256" key="3">
    <source>
        <dbReference type="SAM" id="MobiDB-lite"/>
    </source>
</evidence>
<dbReference type="GO" id="GO:0004252">
    <property type="term" value="F:serine-type endopeptidase activity"/>
    <property type="evidence" value="ECO:0007669"/>
    <property type="project" value="InterPro"/>
</dbReference>
<dbReference type="CDD" id="cd00190">
    <property type="entry name" value="Tryp_SPc"/>
    <property type="match status" value="1"/>
</dbReference>
<evidence type="ECO:0000256" key="1">
    <source>
        <dbReference type="ARBA" id="ARBA00023157"/>
    </source>
</evidence>
<dbReference type="PROSITE" id="PS51257">
    <property type="entry name" value="PROKAR_LIPOPROTEIN"/>
    <property type="match status" value="1"/>
</dbReference>
<feature type="compositionally biased region" description="Acidic residues" evidence="3">
    <location>
        <begin position="43"/>
        <end position="59"/>
    </location>
</feature>
<keyword evidence="4" id="KW-0732">Signal</keyword>
<keyword evidence="7" id="KW-1185">Reference proteome</keyword>
<dbReference type="InterPro" id="IPR001254">
    <property type="entry name" value="Trypsin_dom"/>
</dbReference>
<dbReference type="PANTHER" id="PTHR24256">
    <property type="entry name" value="TRYPTASE-RELATED"/>
    <property type="match status" value="1"/>
</dbReference>
<evidence type="ECO:0000256" key="2">
    <source>
        <dbReference type="ARBA" id="ARBA00024195"/>
    </source>
</evidence>
<name>A0AAV1L0Q2_9NEOP</name>
<dbReference type="InterPro" id="IPR009003">
    <property type="entry name" value="Peptidase_S1_PA"/>
</dbReference>
<dbReference type="AlphaFoldDB" id="A0AAV1L0Q2"/>
<protein>
    <recommendedName>
        <fullName evidence="5">Peptidase S1 domain-containing protein</fullName>
    </recommendedName>
</protein>
<reference evidence="6 7" key="1">
    <citation type="submission" date="2023-11" db="EMBL/GenBank/DDBJ databases">
        <authorList>
            <person name="Hedman E."/>
            <person name="Englund M."/>
            <person name="Stromberg M."/>
            <person name="Nyberg Akerstrom W."/>
            <person name="Nylinder S."/>
            <person name="Jareborg N."/>
            <person name="Kallberg Y."/>
            <person name="Kronander E."/>
        </authorList>
    </citation>
    <scope>NUCLEOTIDE SEQUENCE [LARGE SCALE GENOMIC DNA]</scope>
</reference>
<dbReference type="GO" id="GO:0006508">
    <property type="term" value="P:proteolysis"/>
    <property type="evidence" value="ECO:0007669"/>
    <property type="project" value="InterPro"/>
</dbReference>
<accession>A0AAV1L0Q2</accession>